<dbReference type="STRING" id="763665.A0A2G5BG13"/>
<proteinExistence type="predicted"/>
<feature type="region of interest" description="Disordered" evidence="3">
    <location>
        <begin position="268"/>
        <end position="340"/>
    </location>
</feature>
<reference evidence="5 6" key="1">
    <citation type="journal article" date="2015" name="Genome Biol. Evol.">
        <title>Phylogenomic analyses indicate that early fungi evolved digesting cell walls of algal ancestors of land plants.</title>
        <authorList>
            <person name="Chang Y."/>
            <person name="Wang S."/>
            <person name="Sekimoto S."/>
            <person name="Aerts A.L."/>
            <person name="Choi C."/>
            <person name="Clum A."/>
            <person name="LaButti K.M."/>
            <person name="Lindquist E.A."/>
            <person name="Yee Ngan C."/>
            <person name="Ohm R.A."/>
            <person name="Salamov A.A."/>
            <person name="Grigoriev I.V."/>
            <person name="Spatafora J.W."/>
            <person name="Berbee M.L."/>
        </authorList>
    </citation>
    <scope>NUCLEOTIDE SEQUENCE [LARGE SCALE GENOMIC DNA]</scope>
    <source>
        <strain evidence="5 6">NRRL 1564</strain>
    </source>
</reference>
<dbReference type="AlphaFoldDB" id="A0A2G5BG13"/>
<dbReference type="PANTHER" id="PTHR46200">
    <property type="entry name" value="GATOR COMPLEX PROTEIN WDR24"/>
    <property type="match status" value="1"/>
</dbReference>
<feature type="region of interest" description="Disordered" evidence="3">
    <location>
        <begin position="150"/>
        <end position="175"/>
    </location>
</feature>
<dbReference type="GO" id="GO:1904263">
    <property type="term" value="P:positive regulation of TORC1 signaling"/>
    <property type="evidence" value="ECO:0007669"/>
    <property type="project" value="TreeGrafter"/>
</dbReference>
<dbReference type="InterPro" id="IPR049566">
    <property type="entry name" value="WDR59_RTC1-like_RING_Znf"/>
</dbReference>
<evidence type="ECO:0000256" key="3">
    <source>
        <dbReference type="SAM" id="MobiDB-lite"/>
    </source>
</evidence>
<feature type="compositionally biased region" description="Low complexity" evidence="3">
    <location>
        <begin position="303"/>
        <end position="316"/>
    </location>
</feature>
<dbReference type="PANTHER" id="PTHR46200:SF1">
    <property type="entry name" value="GATOR COMPLEX PROTEIN WDR24"/>
    <property type="match status" value="1"/>
</dbReference>
<dbReference type="EMBL" id="KZ303492">
    <property type="protein sequence ID" value="PIA17941.1"/>
    <property type="molecule type" value="Genomic_DNA"/>
</dbReference>
<gene>
    <name evidence="5" type="ORF">COEREDRAFT_80244</name>
</gene>
<dbReference type="OrthoDB" id="60955at2759"/>
<keyword evidence="2" id="KW-0677">Repeat</keyword>
<keyword evidence="6" id="KW-1185">Reference proteome</keyword>
<evidence type="ECO:0000313" key="5">
    <source>
        <dbReference type="EMBL" id="PIA17941.1"/>
    </source>
</evidence>
<sequence>MNIKIWDLHNSASKKIAPTPYCTIKTLAHLHRLNWRPGHDTQISSCAFVNDTRLQVWDMHNPNHSLMYHDKHNVYISGFTWYDENTVWSVGRTTQVIQCDIESDGILTSGLLSNTVADFSPNTRVCVAVGEFDSRLDRCLDWAAPQQATLASQTDQHKEEHSSSKAAVADNSGNRAGEANGSFSIDKFLPDLPVSFVDEHLLDISITTKANTIKFLAQNYRYDPDKFKECCDANTQIAETAQLLDAARFWQLLSVAFGDVLPLKSRRKSKMHTSLQQHKRENTHAHASAVPSSLAVKQPGAPSTAVVSTATSRSSSGMFPSKSVTDIPPKGESSDDEPHTRYLNTQSQASISRFSANASPAPIQPSFLAGPPGLDAVDAHHRVRFGKQQPHAGRLERNFMSLSHSNLQQVGAAANKSRAPSPLSRSAAHSLSHPQGNYVSEPATPVHGRLGQPVFQSFSTNPNLAMEVSKHHNEQMYLTDDDDAQHEVQDQVLPQRKFFFQDDATAESRHTFPLEPPQPVPRRPTFIFSGESDTAAPAAAAAAETIVQESTRLHINAQRHASKADLKLVVDSCAHYANAGDVQTAITAALLMRNFIRLRKWIAMKSWLCDYIDQLDQYEEYSVATDIILSSPFPEIQEYLASYNVIVISCSNCGSKLEADPDTGYTLCSECNAMANSCIVCEMPVRGRFIWCKGCGHGGHAEHMKEWFDVMLQEACPAGCGHTCLPSGLSHDTP</sequence>
<dbReference type="Gene3D" id="2.130.10.10">
    <property type="entry name" value="YVTN repeat-like/Quinoprotein amine dehydrogenase"/>
    <property type="match status" value="1"/>
</dbReference>
<dbReference type="InterPro" id="IPR037590">
    <property type="entry name" value="WDR24"/>
</dbReference>
<dbReference type="Pfam" id="PF17120">
    <property type="entry name" value="zf-RING_16"/>
    <property type="match status" value="1"/>
</dbReference>
<dbReference type="InterPro" id="IPR036322">
    <property type="entry name" value="WD40_repeat_dom_sf"/>
</dbReference>
<dbReference type="InterPro" id="IPR015943">
    <property type="entry name" value="WD40/YVTN_repeat-like_dom_sf"/>
</dbReference>
<feature type="compositionally biased region" description="Low complexity" evidence="3">
    <location>
        <begin position="417"/>
        <end position="434"/>
    </location>
</feature>
<dbReference type="GO" id="GO:0016239">
    <property type="term" value="P:positive regulation of macroautophagy"/>
    <property type="evidence" value="ECO:0007669"/>
    <property type="project" value="TreeGrafter"/>
</dbReference>
<feature type="domain" description="WDR59/RTC1-like RING zinc finger" evidence="4">
    <location>
        <begin position="674"/>
        <end position="725"/>
    </location>
</feature>
<keyword evidence="1" id="KW-0853">WD repeat</keyword>
<dbReference type="CDD" id="cd16693">
    <property type="entry name" value="mRING-H2-C3H3C2_WDR24"/>
    <property type="match status" value="1"/>
</dbReference>
<feature type="region of interest" description="Disordered" evidence="3">
    <location>
        <begin position="408"/>
        <end position="449"/>
    </location>
</feature>
<dbReference type="GO" id="GO:0061700">
    <property type="term" value="C:GATOR2 complex"/>
    <property type="evidence" value="ECO:0007669"/>
    <property type="project" value="TreeGrafter"/>
</dbReference>
<dbReference type="GO" id="GO:0005829">
    <property type="term" value="C:cytosol"/>
    <property type="evidence" value="ECO:0007669"/>
    <property type="project" value="TreeGrafter"/>
</dbReference>
<organism evidence="5 6">
    <name type="scientific">Coemansia reversa (strain ATCC 12441 / NRRL 1564)</name>
    <dbReference type="NCBI Taxonomy" id="763665"/>
    <lineage>
        <taxon>Eukaryota</taxon>
        <taxon>Fungi</taxon>
        <taxon>Fungi incertae sedis</taxon>
        <taxon>Zoopagomycota</taxon>
        <taxon>Kickxellomycotina</taxon>
        <taxon>Kickxellomycetes</taxon>
        <taxon>Kickxellales</taxon>
        <taxon>Kickxellaceae</taxon>
        <taxon>Coemansia</taxon>
    </lineage>
</organism>
<name>A0A2G5BG13_COERN</name>
<protein>
    <recommendedName>
        <fullName evidence="4">WDR59/RTC1-like RING zinc finger domain-containing protein</fullName>
    </recommendedName>
</protein>
<dbReference type="GO" id="GO:0005774">
    <property type="term" value="C:vacuolar membrane"/>
    <property type="evidence" value="ECO:0007669"/>
    <property type="project" value="TreeGrafter"/>
</dbReference>
<accession>A0A2G5BG13</accession>
<evidence type="ECO:0000313" key="6">
    <source>
        <dbReference type="Proteomes" id="UP000242474"/>
    </source>
</evidence>
<evidence type="ECO:0000256" key="2">
    <source>
        <dbReference type="ARBA" id="ARBA00022737"/>
    </source>
</evidence>
<evidence type="ECO:0000259" key="4">
    <source>
        <dbReference type="Pfam" id="PF17120"/>
    </source>
</evidence>
<evidence type="ECO:0000256" key="1">
    <source>
        <dbReference type="ARBA" id="ARBA00022574"/>
    </source>
</evidence>
<dbReference type="Proteomes" id="UP000242474">
    <property type="component" value="Unassembled WGS sequence"/>
</dbReference>
<dbReference type="SUPFAM" id="SSF50978">
    <property type="entry name" value="WD40 repeat-like"/>
    <property type="match status" value="1"/>
</dbReference>